<reference evidence="1 2" key="1">
    <citation type="submission" date="2021-06" db="EMBL/GenBank/DDBJ databases">
        <authorList>
            <person name="Palmer J.M."/>
        </authorList>
    </citation>
    <scope>NUCLEOTIDE SEQUENCE [LARGE SCALE GENOMIC DNA]</scope>
    <source>
        <strain evidence="2">if_2019</strain>
        <tissue evidence="1">Muscle</tissue>
    </source>
</reference>
<name>A0ABV0SWH8_9TELE</name>
<accession>A0ABV0SWH8</accession>
<keyword evidence="2" id="KW-1185">Reference proteome</keyword>
<comment type="caution">
    <text evidence="1">The sequence shown here is derived from an EMBL/GenBank/DDBJ whole genome shotgun (WGS) entry which is preliminary data.</text>
</comment>
<gene>
    <name evidence="1" type="ORF">ILYODFUR_006547</name>
</gene>
<evidence type="ECO:0000313" key="2">
    <source>
        <dbReference type="Proteomes" id="UP001482620"/>
    </source>
</evidence>
<sequence length="109" mass="11890">MSSCTKEDGSLLGAISLDGRLWCVCGKAHLVGSLRMTLLNEGGPSWRSFTAPRSSSLSPSPLLISICCRHVFYGTASQHLSDEPHQQFNDDMKIFSYAHKCGKKGVDTK</sequence>
<evidence type="ECO:0000313" key="1">
    <source>
        <dbReference type="EMBL" id="MEQ2224352.1"/>
    </source>
</evidence>
<dbReference type="EMBL" id="JAHRIQ010011989">
    <property type="protein sequence ID" value="MEQ2224352.1"/>
    <property type="molecule type" value="Genomic_DNA"/>
</dbReference>
<organism evidence="1 2">
    <name type="scientific">Ilyodon furcidens</name>
    <name type="common">goldbreast splitfin</name>
    <dbReference type="NCBI Taxonomy" id="33524"/>
    <lineage>
        <taxon>Eukaryota</taxon>
        <taxon>Metazoa</taxon>
        <taxon>Chordata</taxon>
        <taxon>Craniata</taxon>
        <taxon>Vertebrata</taxon>
        <taxon>Euteleostomi</taxon>
        <taxon>Actinopterygii</taxon>
        <taxon>Neopterygii</taxon>
        <taxon>Teleostei</taxon>
        <taxon>Neoteleostei</taxon>
        <taxon>Acanthomorphata</taxon>
        <taxon>Ovalentaria</taxon>
        <taxon>Atherinomorphae</taxon>
        <taxon>Cyprinodontiformes</taxon>
        <taxon>Goodeidae</taxon>
        <taxon>Ilyodon</taxon>
    </lineage>
</organism>
<proteinExistence type="predicted"/>
<dbReference type="Proteomes" id="UP001482620">
    <property type="component" value="Unassembled WGS sequence"/>
</dbReference>
<protein>
    <submittedName>
        <fullName evidence="1">Uncharacterized protein</fullName>
    </submittedName>
</protein>